<sequence>EMPFRNLDDGGDCREAISKLLEDYVDFHRRACQEPIQSHKYLIFHIPKKGYGGGIADRIKGMILTFFWAIASHRVFLIYWETPFPLTTAFTPHEGGLNWSYRSAEVLKLSKTYSLMNSKKNKKATKLIEQLDQNRDFEEQFIAVLTNSPTLLYGYNNITAWPSMIRTALERYRIHNVTTAVEQALHLLLKPSAALLDNIKQLKTSTGLSETSDPRYVYIHLRMGGSAVPWGDPARHRHSDIAKSLECGMHVRTILQDQQHQSDTPVQGDTVLSLLFFTDSQKVKDAVKLDHPDILVTTAKVEHIDISRNKTLQGFLDSWGELLLMSNSSCIVLPIHLIPYSKRHLLVHPERPQMQKTLSSESYASSLPPNVVLYWPEEWEEVLAQANRHVRKHNQQQQEEDQIRVRIMEYHALSEAYEQLYDQTLGPREQPRAPSLQDLVQAQQKTPPAQTETPVAELQDTFKKLQKLATMGDLTTPAEAKNDKQVQAKNRSAPRAGEVTIYEHAEEAEDEDEWGRTSNTDGSGDNEEPMRTAGSDGQLTEQTSKRRSSRTHYRQRIRFRHFTEDFLESKARLTQEDWLRLITTSLSKRLRVNERGDTAIDEKDSLGNEGISMDSMDH</sequence>
<dbReference type="EMBL" id="OB660768">
    <property type="protein sequence ID" value="CAD7226180.1"/>
    <property type="molecule type" value="Genomic_DNA"/>
</dbReference>
<organism evidence="1">
    <name type="scientific">Cyprideis torosa</name>
    <dbReference type="NCBI Taxonomy" id="163714"/>
    <lineage>
        <taxon>Eukaryota</taxon>
        <taxon>Metazoa</taxon>
        <taxon>Ecdysozoa</taxon>
        <taxon>Arthropoda</taxon>
        <taxon>Crustacea</taxon>
        <taxon>Oligostraca</taxon>
        <taxon>Ostracoda</taxon>
        <taxon>Podocopa</taxon>
        <taxon>Podocopida</taxon>
        <taxon>Cytherocopina</taxon>
        <taxon>Cytheroidea</taxon>
        <taxon>Cytherideidae</taxon>
        <taxon>Cyprideis</taxon>
    </lineage>
</organism>
<reference evidence="1" key="1">
    <citation type="submission" date="2020-11" db="EMBL/GenBank/DDBJ databases">
        <authorList>
            <person name="Tran Van P."/>
        </authorList>
    </citation>
    <scope>NUCLEOTIDE SEQUENCE</scope>
</reference>
<dbReference type="OrthoDB" id="428346at2759"/>
<evidence type="ECO:0000313" key="1">
    <source>
        <dbReference type="EMBL" id="CAD7226180.1"/>
    </source>
</evidence>
<name>A0A7R8W746_9CRUS</name>
<gene>
    <name evidence="1" type="ORF">CTOB1V02_LOCUS4104</name>
</gene>
<proteinExistence type="predicted"/>
<protein>
    <submittedName>
        <fullName evidence="1">Uncharacterized protein</fullName>
    </submittedName>
</protein>
<accession>A0A7R8W746</accession>
<feature type="non-terminal residue" evidence="1">
    <location>
        <position position="1"/>
    </location>
</feature>
<dbReference type="AlphaFoldDB" id="A0A7R8W746"/>